<organism evidence="2 3">
    <name type="scientific">Vigna unguiculata</name>
    <name type="common">Cowpea</name>
    <dbReference type="NCBI Taxonomy" id="3917"/>
    <lineage>
        <taxon>Eukaryota</taxon>
        <taxon>Viridiplantae</taxon>
        <taxon>Streptophyta</taxon>
        <taxon>Embryophyta</taxon>
        <taxon>Tracheophyta</taxon>
        <taxon>Spermatophyta</taxon>
        <taxon>Magnoliopsida</taxon>
        <taxon>eudicotyledons</taxon>
        <taxon>Gunneridae</taxon>
        <taxon>Pentapetalae</taxon>
        <taxon>rosids</taxon>
        <taxon>fabids</taxon>
        <taxon>Fabales</taxon>
        <taxon>Fabaceae</taxon>
        <taxon>Papilionoideae</taxon>
        <taxon>50 kb inversion clade</taxon>
        <taxon>NPAAA clade</taxon>
        <taxon>indigoferoid/millettioid clade</taxon>
        <taxon>Phaseoleae</taxon>
        <taxon>Vigna</taxon>
    </lineage>
</organism>
<feature type="region of interest" description="Disordered" evidence="1">
    <location>
        <begin position="39"/>
        <end position="60"/>
    </location>
</feature>
<evidence type="ECO:0000313" key="3">
    <source>
        <dbReference type="Proteomes" id="UP000501690"/>
    </source>
</evidence>
<protein>
    <submittedName>
        <fullName evidence="2">Uncharacterized protein</fullName>
    </submittedName>
</protein>
<keyword evidence="3" id="KW-1185">Reference proteome</keyword>
<dbReference type="EMBL" id="CP039347">
    <property type="protein sequence ID" value="QCD87880.1"/>
    <property type="molecule type" value="Genomic_DNA"/>
</dbReference>
<dbReference type="Proteomes" id="UP000501690">
    <property type="component" value="Linkage Group LG3"/>
</dbReference>
<gene>
    <name evidence="2" type="ORF">DEO72_LG3g2420</name>
</gene>
<dbReference type="AlphaFoldDB" id="A0A4D6LH93"/>
<reference evidence="2 3" key="1">
    <citation type="submission" date="2019-04" db="EMBL/GenBank/DDBJ databases">
        <title>An improved genome assembly and genetic linkage map for asparagus bean, Vigna unguiculata ssp. sesquipedialis.</title>
        <authorList>
            <person name="Xia Q."/>
            <person name="Zhang R."/>
            <person name="Dong Y."/>
        </authorList>
    </citation>
    <scope>NUCLEOTIDE SEQUENCE [LARGE SCALE GENOMIC DNA]</scope>
    <source>
        <tissue evidence="2">Leaf</tissue>
    </source>
</reference>
<name>A0A4D6LH93_VIGUN</name>
<sequence length="60" mass="6741">MLTNLKPPGGTEIHHQALLPETPQYTFKWTSRLAAKYSPPGGFLKNSRIQQNHDTNAEHA</sequence>
<evidence type="ECO:0000313" key="2">
    <source>
        <dbReference type="EMBL" id="QCD87880.1"/>
    </source>
</evidence>
<proteinExistence type="predicted"/>
<accession>A0A4D6LH93</accession>
<evidence type="ECO:0000256" key="1">
    <source>
        <dbReference type="SAM" id="MobiDB-lite"/>
    </source>
</evidence>